<dbReference type="OrthoDB" id="4750710at2759"/>
<reference evidence="1 2" key="1">
    <citation type="submission" date="2018-06" db="EMBL/GenBank/DDBJ databases">
        <title>Complete Genomes of Monosporascus.</title>
        <authorList>
            <person name="Robinson A.J."/>
            <person name="Natvig D.O."/>
        </authorList>
    </citation>
    <scope>NUCLEOTIDE SEQUENCE [LARGE SCALE GENOMIC DNA]</scope>
    <source>
        <strain evidence="1 2">CBS 110550</strain>
    </source>
</reference>
<name>A0A4Q4TGN3_9PEZI</name>
<sequence>MSQSLLDLRDIESWLAAPATTEGDAGFISKLFTAIHRSMVSFAEINSIMNQGGFDQSRNDFERFFLWGDGLSITDGDLDETLERSKEVRFRVLSLLLGLGTAVLEGLSRAKVLSSQVLCDQYDSLQGLLTATETILRETESDEFIKEAPGSESDSSEFETPDIVVEISTYVDCLLDMAPVLENPAIDIDIDWPDKPPGRTKEKFTVSSDEALIYCRRIRDRFESAPKYLVERLAEANVIRAATLRELQVQPVKSVNPIRDNITESLFSTDDDDDFDTDESDLELAPLESGGTLPIDSGDDNAMTQPIAGDQATGETDPRVNKMAQHRGIAPQTPVTGSNEYDIDLDDIIDKLLEIVGDMRGEYADLLRAFEIGGFPPEANYLFLGSNIPRTSFSSAETTNAPQ</sequence>
<dbReference type="STRING" id="155417.A0A4Q4TGN3"/>
<dbReference type="SUPFAM" id="SSF56300">
    <property type="entry name" value="Metallo-dependent phosphatases"/>
    <property type="match status" value="1"/>
</dbReference>
<evidence type="ECO:0000313" key="1">
    <source>
        <dbReference type="EMBL" id="RYP05758.1"/>
    </source>
</evidence>
<organism evidence="1 2">
    <name type="scientific">Monosporascus ibericus</name>
    <dbReference type="NCBI Taxonomy" id="155417"/>
    <lineage>
        <taxon>Eukaryota</taxon>
        <taxon>Fungi</taxon>
        <taxon>Dikarya</taxon>
        <taxon>Ascomycota</taxon>
        <taxon>Pezizomycotina</taxon>
        <taxon>Sordariomycetes</taxon>
        <taxon>Xylariomycetidae</taxon>
        <taxon>Xylariales</taxon>
        <taxon>Xylariales incertae sedis</taxon>
        <taxon>Monosporascus</taxon>
    </lineage>
</organism>
<comment type="caution">
    <text evidence="1">The sequence shown here is derived from an EMBL/GenBank/DDBJ whole genome shotgun (WGS) entry which is preliminary data.</text>
</comment>
<dbReference type="AlphaFoldDB" id="A0A4Q4TGN3"/>
<dbReference type="Gene3D" id="3.60.21.10">
    <property type="match status" value="1"/>
</dbReference>
<dbReference type="Proteomes" id="UP000293360">
    <property type="component" value="Unassembled WGS sequence"/>
</dbReference>
<protein>
    <submittedName>
        <fullName evidence="1">Uncharacterized protein</fullName>
    </submittedName>
</protein>
<gene>
    <name evidence="1" type="ORF">DL764_003575</name>
</gene>
<dbReference type="InterPro" id="IPR029052">
    <property type="entry name" value="Metallo-depent_PP-like"/>
</dbReference>
<dbReference type="PRINTS" id="PR00114">
    <property type="entry name" value="STPHPHTASE"/>
</dbReference>
<dbReference type="EMBL" id="QJNU01000157">
    <property type="protein sequence ID" value="RYP05758.1"/>
    <property type="molecule type" value="Genomic_DNA"/>
</dbReference>
<keyword evidence="2" id="KW-1185">Reference proteome</keyword>
<dbReference type="GO" id="GO:0016787">
    <property type="term" value="F:hydrolase activity"/>
    <property type="evidence" value="ECO:0007669"/>
    <property type="project" value="InterPro"/>
</dbReference>
<dbReference type="InterPro" id="IPR006186">
    <property type="entry name" value="Ser/Thr-sp_prot-phosphatase"/>
</dbReference>
<evidence type="ECO:0000313" key="2">
    <source>
        <dbReference type="Proteomes" id="UP000293360"/>
    </source>
</evidence>
<proteinExistence type="predicted"/>
<accession>A0A4Q4TGN3</accession>